<organism evidence="1 2">
    <name type="scientific">Entamoeba histolytica HM-3:IMSS</name>
    <dbReference type="NCBI Taxonomy" id="885315"/>
    <lineage>
        <taxon>Eukaryota</taxon>
        <taxon>Amoebozoa</taxon>
        <taxon>Evosea</taxon>
        <taxon>Archamoebae</taxon>
        <taxon>Mastigamoebida</taxon>
        <taxon>Entamoebidae</taxon>
        <taxon>Entamoeba</taxon>
    </lineage>
</organism>
<dbReference type="EMBL" id="KB637975">
    <property type="protein sequence ID" value="EMS14299.1"/>
    <property type="molecule type" value="Genomic_DNA"/>
</dbReference>
<evidence type="ECO:0000313" key="1">
    <source>
        <dbReference type="EMBL" id="EMS14299.1"/>
    </source>
</evidence>
<reference evidence="1 2" key="1">
    <citation type="submission" date="2013-01" db="EMBL/GenBank/DDBJ databases">
        <authorList>
            <person name="Inman J."/>
            <person name="Zafar N."/>
            <person name="Lorenzi H."/>
            <person name="Caler E."/>
        </authorList>
    </citation>
    <scope>NUCLEOTIDE SEQUENCE [LARGE SCALE GENOMIC DNA]</scope>
    <source>
        <strain evidence="1 2">HM-3:IMSS</strain>
    </source>
</reference>
<feature type="non-terminal residue" evidence="1">
    <location>
        <position position="1"/>
    </location>
</feature>
<dbReference type="AlphaFoldDB" id="M7WSC0"/>
<gene>
    <name evidence="1" type="ORF">KM1_236060</name>
</gene>
<name>M7WSC0_ENTHI</name>
<protein>
    <submittedName>
        <fullName evidence="1">Uncharacterized protein</fullName>
    </submittedName>
</protein>
<evidence type="ECO:0000313" key="2">
    <source>
        <dbReference type="Proteomes" id="UP000030780"/>
    </source>
</evidence>
<accession>M7WSC0</accession>
<sequence>IFENTTRVSIPFSSYSNSGSIEHSTINVFDDLHSPSYSIFYLSY</sequence>
<dbReference type="VEuPathDB" id="AmoebaDB:KM1_236060"/>
<proteinExistence type="predicted"/>
<dbReference type="Proteomes" id="UP000030780">
    <property type="component" value="Unassembled WGS sequence"/>
</dbReference>